<keyword evidence="9" id="KW-1185">Reference proteome</keyword>
<feature type="transmembrane region" description="Helical" evidence="6">
    <location>
        <begin position="115"/>
        <end position="138"/>
    </location>
</feature>
<keyword evidence="3 6" id="KW-0812">Transmembrane</keyword>
<keyword evidence="5 6" id="KW-0472">Membrane</keyword>
<evidence type="ECO:0000256" key="6">
    <source>
        <dbReference type="SAM" id="Phobius"/>
    </source>
</evidence>
<proteinExistence type="predicted"/>
<dbReference type="Proteomes" id="UP000198644">
    <property type="component" value="Unassembled WGS sequence"/>
</dbReference>
<dbReference type="InterPro" id="IPR010432">
    <property type="entry name" value="RDD"/>
</dbReference>
<sequence length="164" mass="18796">MPRQFHSPEELFEPAPLLRRLLAMLYDGLICIAVVMVVSWAFTMAHAWIIGFDQYIELAEAGEMDSGPGLTFSLVLVLYLFFAYFWTRTGQTLGMQVWRIRVETHYGRSISWTQALIRFLTGIASWLLLGLGYFWMLWDDTSETWPDKASGTQVVRVPPGTKIP</sequence>
<feature type="transmembrane region" description="Helical" evidence="6">
    <location>
        <begin position="21"/>
        <end position="49"/>
    </location>
</feature>
<comment type="subcellular location">
    <subcellularLocation>
        <location evidence="1">Cell membrane</location>
        <topology evidence="1">Multi-pass membrane protein</topology>
    </subcellularLocation>
</comment>
<evidence type="ECO:0000313" key="9">
    <source>
        <dbReference type="Proteomes" id="UP000198644"/>
    </source>
</evidence>
<dbReference type="PANTHER" id="PTHR36115:SF10">
    <property type="entry name" value="RDD DOMAIN-CONTAINING PROTEIN"/>
    <property type="match status" value="1"/>
</dbReference>
<dbReference type="GO" id="GO:0005886">
    <property type="term" value="C:plasma membrane"/>
    <property type="evidence" value="ECO:0007669"/>
    <property type="project" value="UniProtKB-SubCell"/>
</dbReference>
<organism evidence="8 9">
    <name type="scientific">Marinobacter daqiaonensis</name>
    <dbReference type="NCBI Taxonomy" id="650891"/>
    <lineage>
        <taxon>Bacteria</taxon>
        <taxon>Pseudomonadati</taxon>
        <taxon>Pseudomonadota</taxon>
        <taxon>Gammaproteobacteria</taxon>
        <taxon>Pseudomonadales</taxon>
        <taxon>Marinobacteraceae</taxon>
        <taxon>Marinobacter</taxon>
    </lineage>
</organism>
<dbReference type="STRING" id="650891.SAMN05216203_0067"/>
<evidence type="ECO:0000256" key="4">
    <source>
        <dbReference type="ARBA" id="ARBA00022989"/>
    </source>
</evidence>
<reference evidence="8 9" key="1">
    <citation type="submission" date="2016-10" db="EMBL/GenBank/DDBJ databases">
        <authorList>
            <person name="de Groot N.N."/>
        </authorList>
    </citation>
    <scope>NUCLEOTIDE SEQUENCE [LARGE SCALE GENOMIC DNA]</scope>
    <source>
        <strain evidence="8 9">CGMCC 1.9167</strain>
    </source>
</reference>
<feature type="transmembrane region" description="Helical" evidence="6">
    <location>
        <begin position="69"/>
        <end position="86"/>
    </location>
</feature>
<dbReference type="OrthoDB" id="9793824at2"/>
<evidence type="ECO:0000256" key="3">
    <source>
        <dbReference type="ARBA" id="ARBA00022692"/>
    </source>
</evidence>
<evidence type="ECO:0000313" key="8">
    <source>
        <dbReference type="EMBL" id="SFR41288.1"/>
    </source>
</evidence>
<evidence type="ECO:0000256" key="2">
    <source>
        <dbReference type="ARBA" id="ARBA00022475"/>
    </source>
</evidence>
<gene>
    <name evidence="8" type="ORF">SAMN05216203_0067</name>
</gene>
<dbReference type="InterPro" id="IPR051791">
    <property type="entry name" value="Pra-immunoreactive"/>
</dbReference>
<evidence type="ECO:0000259" key="7">
    <source>
        <dbReference type="Pfam" id="PF06271"/>
    </source>
</evidence>
<dbReference type="PANTHER" id="PTHR36115">
    <property type="entry name" value="PROLINE-RICH ANTIGEN HOMOLOG-RELATED"/>
    <property type="match status" value="1"/>
</dbReference>
<keyword evidence="2" id="KW-1003">Cell membrane</keyword>
<accession>A0A1I6GGL0</accession>
<dbReference type="RefSeq" id="WP_092008341.1">
    <property type="nucleotide sequence ID" value="NZ_FOYW01000001.1"/>
</dbReference>
<name>A0A1I6GGL0_9GAMM</name>
<dbReference type="EMBL" id="FOYW01000001">
    <property type="protein sequence ID" value="SFR41288.1"/>
    <property type="molecule type" value="Genomic_DNA"/>
</dbReference>
<evidence type="ECO:0000256" key="5">
    <source>
        <dbReference type="ARBA" id="ARBA00023136"/>
    </source>
</evidence>
<feature type="domain" description="RDD" evidence="7">
    <location>
        <begin position="15"/>
        <end position="151"/>
    </location>
</feature>
<dbReference type="AlphaFoldDB" id="A0A1I6GGL0"/>
<keyword evidence="4 6" id="KW-1133">Transmembrane helix</keyword>
<dbReference type="Pfam" id="PF06271">
    <property type="entry name" value="RDD"/>
    <property type="match status" value="1"/>
</dbReference>
<protein>
    <submittedName>
        <fullName evidence="8">Uncharacterized membrane protein YckC, RDD family</fullName>
    </submittedName>
</protein>
<evidence type="ECO:0000256" key="1">
    <source>
        <dbReference type="ARBA" id="ARBA00004651"/>
    </source>
</evidence>